<dbReference type="Proteomes" id="UP000251314">
    <property type="component" value="Unassembled WGS sequence"/>
</dbReference>
<evidence type="ECO:0000313" key="5">
    <source>
        <dbReference type="EMBL" id="KAG3219899.1"/>
    </source>
</evidence>
<dbReference type="EMBL" id="RCML01000561">
    <property type="protein sequence ID" value="KAG2973780.1"/>
    <property type="molecule type" value="Genomic_DNA"/>
</dbReference>
<accession>A0A329RYS9</accession>
<gene>
    <name evidence="6" type="ORF">PC110_g13804</name>
    <name evidence="1" type="ORF">PC113_g15034</name>
    <name evidence="2" type="ORF">PC115_g14203</name>
    <name evidence="3" type="ORF">PC117_g15681</name>
    <name evidence="4" type="ORF">PC118_g14927</name>
    <name evidence="5" type="ORF">PC129_g9334</name>
</gene>
<dbReference type="Proteomes" id="UP000774804">
    <property type="component" value="Unassembled WGS sequence"/>
</dbReference>
<dbReference type="AlphaFoldDB" id="A0A329RYS9"/>
<dbReference type="VEuPathDB" id="FungiDB:PC110_g13804"/>
<reference evidence="6 7" key="1">
    <citation type="submission" date="2018-01" db="EMBL/GenBank/DDBJ databases">
        <title>Draft genome of the strawberry crown rot pathogen Phytophthora cactorum.</title>
        <authorList>
            <person name="Armitage A.D."/>
            <person name="Lysoe E."/>
            <person name="Nellist C.F."/>
            <person name="Harrison R.J."/>
            <person name="Brurberg M.B."/>
        </authorList>
    </citation>
    <scope>NUCLEOTIDE SEQUENCE [LARGE SCALE GENOMIC DNA]</scope>
    <source>
        <strain evidence="6 7">10300</strain>
    </source>
</reference>
<organism evidence="6 7">
    <name type="scientific">Phytophthora cactorum</name>
    <dbReference type="NCBI Taxonomy" id="29920"/>
    <lineage>
        <taxon>Eukaryota</taxon>
        <taxon>Sar</taxon>
        <taxon>Stramenopiles</taxon>
        <taxon>Oomycota</taxon>
        <taxon>Peronosporomycetes</taxon>
        <taxon>Peronosporales</taxon>
        <taxon>Peronosporaceae</taxon>
        <taxon>Phytophthora</taxon>
    </lineage>
</organism>
<dbReference type="OrthoDB" id="103174at2759"/>
<dbReference type="Proteomes" id="UP000735874">
    <property type="component" value="Unassembled WGS sequence"/>
</dbReference>
<proteinExistence type="predicted"/>
<reference evidence="1" key="2">
    <citation type="submission" date="2018-10" db="EMBL/GenBank/DDBJ databases">
        <title>Effector identification in a new, highly contiguous assembly of the strawberry crown rot pathogen Phytophthora cactorum.</title>
        <authorList>
            <person name="Armitage A.D."/>
            <person name="Nellist C.F."/>
            <person name="Bates H."/>
            <person name="Vickerstaff R.J."/>
            <person name="Harrison R.J."/>
        </authorList>
    </citation>
    <scope>NUCLEOTIDE SEQUENCE</scope>
    <source>
        <strain evidence="1">15-7</strain>
        <strain evidence="2">4032</strain>
        <strain evidence="3">4040</strain>
        <strain evidence="4">P415</strain>
        <strain evidence="5">P421</strain>
    </source>
</reference>
<evidence type="ECO:0000313" key="4">
    <source>
        <dbReference type="EMBL" id="KAG2973780.1"/>
    </source>
</evidence>
<dbReference type="Proteomes" id="UP000736787">
    <property type="component" value="Unassembled WGS sequence"/>
</dbReference>
<sequence length="89" mass="10163">MSKRLFLRVYEAVLQRDPDYFEQREDCSGKLGIHPLLKIASGLRVLGYGVAADMLGEKLELVETAISDDLRHFVDFVDSFLERSIFAIQ</sequence>
<evidence type="ECO:0000313" key="2">
    <source>
        <dbReference type="EMBL" id="KAG2906686.1"/>
    </source>
</evidence>
<comment type="caution">
    <text evidence="6">The sequence shown here is derived from an EMBL/GenBank/DDBJ whole genome shotgun (WGS) entry which is preliminary data.</text>
</comment>
<dbReference type="STRING" id="29920.A0A329RYS9"/>
<dbReference type="EMBL" id="RCMV01000290">
    <property type="protein sequence ID" value="KAG3219899.1"/>
    <property type="molecule type" value="Genomic_DNA"/>
</dbReference>
<evidence type="ECO:0000313" key="1">
    <source>
        <dbReference type="EMBL" id="KAG2852421.1"/>
    </source>
</evidence>
<dbReference type="PANTHER" id="PTHR47150:SF5">
    <property type="entry name" value="OS07G0546750 PROTEIN"/>
    <property type="match status" value="1"/>
</dbReference>
<dbReference type="EMBL" id="RCMG01000543">
    <property type="protein sequence ID" value="KAG2852421.1"/>
    <property type="molecule type" value="Genomic_DNA"/>
</dbReference>
<dbReference type="Proteomes" id="UP000697107">
    <property type="component" value="Unassembled WGS sequence"/>
</dbReference>
<evidence type="ECO:0000313" key="6">
    <source>
        <dbReference type="EMBL" id="RAW29837.1"/>
    </source>
</evidence>
<protein>
    <submittedName>
        <fullName evidence="6">Uncharacterized protein</fullName>
    </submittedName>
</protein>
<dbReference type="EMBL" id="RCMI01000533">
    <property type="protein sequence ID" value="KAG2906686.1"/>
    <property type="molecule type" value="Genomic_DNA"/>
</dbReference>
<evidence type="ECO:0000313" key="3">
    <source>
        <dbReference type="EMBL" id="KAG2923630.1"/>
    </source>
</evidence>
<dbReference type="EMBL" id="MJFZ01000404">
    <property type="protein sequence ID" value="RAW29837.1"/>
    <property type="molecule type" value="Genomic_DNA"/>
</dbReference>
<name>A0A329RYS9_9STRA</name>
<evidence type="ECO:0000313" key="7">
    <source>
        <dbReference type="Proteomes" id="UP000251314"/>
    </source>
</evidence>
<keyword evidence="7" id="KW-1185">Reference proteome</keyword>
<dbReference type="Proteomes" id="UP000760860">
    <property type="component" value="Unassembled WGS sequence"/>
</dbReference>
<dbReference type="PANTHER" id="PTHR47150">
    <property type="entry name" value="OS12G0169200 PROTEIN"/>
    <property type="match status" value="1"/>
</dbReference>
<dbReference type="EMBL" id="RCMK01000532">
    <property type="protein sequence ID" value="KAG2923630.1"/>
    <property type="molecule type" value="Genomic_DNA"/>
</dbReference>